<dbReference type="AlphaFoldDB" id="A0A2S9YR96"/>
<comment type="caution">
    <text evidence="1">The sequence shown here is derived from an EMBL/GenBank/DDBJ whole genome shotgun (WGS) entry which is preliminary data.</text>
</comment>
<evidence type="ECO:0000313" key="1">
    <source>
        <dbReference type="EMBL" id="PRQ07606.1"/>
    </source>
</evidence>
<proteinExistence type="predicted"/>
<reference evidence="1 2" key="1">
    <citation type="submission" date="2018-03" db="EMBL/GenBank/DDBJ databases">
        <title>Draft Genome Sequences of the Obligatory Marine Myxobacteria Enhygromyxa salina SWB007.</title>
        <authorList>
            <person name="Poehlein A."/>
            <person name="Moghaddam J.A."/>
            <person name="Harms H."/>
            <person name="Alanjari M."/>
            <person name="Koenig G.M."/>
            <person name="Daniel R."/>
            <person name="Schaeberle T.F."/>
        </authorList>
    </citation>
    <scope>NUCLEOTIDE SEQUENCE [LARGE SCALE GENOMIC DNA]</scope>
    <source>
        <strain evidence="1 2">SWB007</strain>
    </source>
</reference>
<evidence type="ECO:0000313" key="2">
    <source>
        <dbReference type="Proteomes" id="UP000238823"/>
    </source>
</evidence>
<name>A0A2S9YR96_9BACT</name>
<sequence>MLVLGVAISSLGCRASADDCREVAQHIVELGQAEGKLNASSADELEQTCAEQRPTRALVQCMLAAQSLAELEGC</sequence>
<dbReference type="Proteomes" id="UP000238823">
    <property type="component" value="Unassembled WGS sequence"/>
</dbReference>
<accession>A0A2S9YR96</accession>
<gene>
    <name evidence="1" type="ORF">ENSA7_25960</name>
</gene>
<organism evidence="1 2">
    <name type="scientific">Enhygromyxa salina</name>
    <dbReference type="NCBI Taxonomy" id="215803"/>
    <lineage>
        <taxon>Bacteria</taxon>
        <taxon>Pseudomonadati</taxon>
        <taxon>Myxococcota</taxon>
        <taxon>Polyangia</taxon>
        <taxon>Nannocystales</taxon>
        <taxon>Nannocystaceae</taxon>
        <taxon>Enhygromyxa</taxon>
    </lineage>
</organism>
<dbReference type="EMBL" id="PVNL01000051">
    <property type="protein sequence ID" value="PRQ07606.1"/>
    <property type="molecule type" value="Genomic_DNA"/>
</dbReference>
<protein>
    <submittedName>
        <fullName evidence="1">Uncharacterized protein</fullName>
    </submittedName>
</protein>